<protein>
    <recommendedName>
        <fullName evidence="1">Thioesterase domain-containing protein</fullName>
    </recommendedName>
</protein>
<dbReference type="PANTHER" id="PTHR47260:SF6">
    <property type="entry name" value="THIOESTERASE DOMAIN-CONTAINING PROTEIN"/>
    <property type="match status" value="1"/>
</dbReference>
<dbReference type="Gene3D" id="3.10.129.10">
    <property type="entry name" value="Hotdog Thioesterase"/>
    <property type="match status" value="1"/>
</dbReference>
<comment type="caution">
    <text evidence="2">The sequence shown here is derived from an EMBL/GenBank/DDBJ whole genome shotgun (WGS) entry which is preliminary data.</text>
</comment>
<feature type="domain" description="Thioesterase" evidence="1">
    <location>
        <begin position="94"/>
        <end position="173"/>
    </location>
</feature>
<evidence type="ECO:0000259" key="1">
    <source>
        <dbReference type="Pfam" id="PF03061"/>
    </source>
</evidence>
<dbReference type="CDD" id="cd03443">
    <property type="entry name" value="PaaI_thioesterase"/>
    <property type="match status" value="1"/>
</dbReference>
<sequence>MLLTLESKHPDLQYFLAIDWCAHFLEKIGTQISTGPGRHHITSGEDEVWSRTLNTSSTIPYFIVFYPIPQDSKSPIVEVYAFATVCSGVQGFPGNVQGGIIATLLDGIAGLIPGFNRQRGVWPSVPFVTAYLNTTYLQPVPAPGTVMLAARTTKVEGRKVFVEASMKDNRGEVLARAEVLFIETTARL</sequence>
<reference evidence="2" key="1">
    <citation type="submission" date="2022-07" db="EMBL/GenBank/DDBJ databases">
        <title>Genome Sequence of Xylaria arbuscula.</title>
        <authorList>
            <person name="Buettner E."/>
        </authorList>
    </citation>
    <scope>NUCLEOTIDE SEQUENCE</scope>
    <source>
        <strain evidence="2">VT107</strain>
    </source>
</reference>
<dbReference type="InterPro" id="IPR006683">
    <property type="entry name" value="Thioestr_dom"/>
</dbReference>
<evidence type="ECO:0000313" key="3">
    <source>
        <dbReference type="Proteomes" id="UP001148614"/>
    </source>
</evidence>
<dbReference type="AlphaFoldDB" id="A0A9W8TL46"/>
<dbReference type="Pfam" id="PF03061">
    <property type="entry name" value="4HBT"/>
    <property type="match status" value="1"/>
</dbReference>
<accession>A0A9W8TL46</accession>
<keyword evidence="3" id="KW-1185">Reference proteome</keyword>
<dbReference type="PANTHER" id="PTHR47260">
    <property type="entry name" value="UPF0644 PROTEIN PB2B4.06"/>
    <property type="match status" value="1"/>
</dbReference>
<dbReference type="InterPro" id="IPR029069">
    <property type="entry name" value="HotDog_dom_sf"/>
</dbReference>
<dbReference type="SUPFAM" id="SSF54637">
    <property type="entry name" value="Thioesterase/thiol ester dehydrase-isomerase"/>
    <property type="match status" value="1"/>
</dbReference>
<dbReference type="Proteomes" id="UP001148614">
    <property type="component" value="Unassembled WGS sequence"/>
</dbReference>
<dbReference type="VEuPathDB" id="FungiDB:F4678DRAFT_442341"/>
<dbReference type="EMBL" id="JANPWZ010000828">
    <property type="protein sequence ID" value="KAJ3571631.1"/>
    <property type="molecule type" value="Genomic_DNA"/>
</dbReference>
<organism evidence="2 3">
    <name type="scientific">Xylaria arbuscula</name>
    <dbReference type="NCBI Taxonomy" id="114810"/>
    <lineage>
        <taxon>Eukaryota</taxon>
        <taxon>Fungi</taxon>
        <taxon>Dikarya</taxon>
        <taxon>Ascomycota</taxon>
        <taxon>Pezizomycotina</taxon>
        <taxon>Sordariomycetes</taxon>
        <taxon>Xylariomycetidae</taxon>
        <taxon>Xylariales</taxon>
        <taxon>Xylariaceae</taxon>
        <taxon>Xylaria</taxon>
    </lineage>
</organism>
<dbReference type="InterPro" id="IPR052061">
    <property type="entry name" value="PTE-AB_protein"/>
</dbReference>
<gene>
    <name evidence="2" type="ORF">NPX13_g5310</name>
</gene>
<proteinExistence type="predicted"/>
<name>A0A9W8TL46_9PEZI</name>
<evidence type="ECO:0000313" key="2">
    <source>
        <dbReference type="EMBL" id="KAJ3571631.1"/>
    </source>
</evidence>